<reference evidence="9" key="1">
    <citation type="submission" date="2023-02" db="EMBL/GenBank/DDBJ databases">
        <title>Genome of toxic invasive species Heracleum sosnowskyi carries increased number of genes despite the absence of recent whole-genome duplications.</title>
        <authorList>
            <person name="Schelkunov M."/>
            <person name="Shtratnikova V."/>
            <person name="Makarenko M."/>
            <person name="Klepikova A."/>
            <person name="Omelchenko D."/>
            <person name="Novikova G."/>
            <person name="Obukhova E."/>
            <person name="Bogdanov V."/>
            <person name="Penin A."/>
            <person name="Logacheva M."/>
        </authorList>
    </citation>
    <scope>NUCLEOTIDE SEQUENCE</scope>
    <source>
        <strain evidence="9">Hsosn_3</strain>
        <tissue evidence="9">Leaf</tissue>
    </source>
</reference>
<keyword evidence="4" id="KW-0378">Hydrolase</keyword>
<dbReference type="GO" id="GO:0008195">
    <property type="term" value="F:phosphatidate phosphatase activity"/>
    <property type="evidence" value="ECO:0007669"/>
    <property type="project" value="TreeGrafter"/>
</dbReference>
<sequence length="292" mass="32742">MAGIQLGASPQPRLGQLIKRHLHDWLILVVLGVIIWILNAVEPFHRYLSKEMLTPEIKYPFKEDTVPMFVVPVYAVLLPCIIFLMYYISRRDVYDVHYAIMGILYSVLITAVITDAIKDAVGRPRPNFFYRCFPDGKAVFQTDGDVMCTNLSEKVIKEGYKSFPSGHTSWSFAGLGFLGLYLCGKIKVFNGEGYAAKLCIVVLPYLAAALVGISRVDDYWHHWTDVFTGALIGSTISATCYLQFFPFPHLPNGWAPYAFFTRIEDNRCSKEAVDSKVANAVVDVEGGGKSYL</sequence>
<dbReference type="Gene3D" id="1.20.144.10">
    <property type="entry name" value="Phosphatidic acid phosphatase type 2/haloperoxidase"/>
    <property type="match status" value="1"/>
</dbReference>
<dbReference type="EMBL" id="JAUIZM010000005">
    <property type="protein sequence ID" value="KAK1384093.1"/>
    <property type="molecule type" value="Genomic_DNA"/>
</dbReference>
<dbReference type="PANTHER" id="PTHR10165">
    <property type="entry name" value="LIPID PHOSPHATE PHOSPHATASE"/>
    <property type="match status" value="1"/>
</dbReference>
<dbReference type="SMART" id="SM00014">
    <property type="entry name" value="acidPPc"/>
    <property type="match status" value="1"/>
</dbReference>
<evidence type="ECO:0000256" key="7">
    <source>
        <dbReference type="SAM" id="Phobius"/>
    </source>
</evidence>
<organism evidence="9 10">
    <name type="scientific">Heracleum sosnowskyi</name>
    <dbReference type="NCBI Taxonomy" id="360622"/>
    <lineage>
        <taxon>Eukaryota</taxon>
        <taxon>Viridiplantae</taxon>
        <taxon>Streptophyta</taxon>
        <taxon>Embryophyta</taxon>
        <taxon>Tracheophyta</taxon>
        <taxon>Spermatophyta</taxon>
        <taxon>Magnoliopsida</taxon>
        <taxon>eudicotyledons</taxon>
        <taxon>Gunneridae</taxon>
        <taxon>Pentapetalae</taxon>
        <taxon>asterids</taxon>
        <taxon>campanulids</taxon>
        <taxon>Apiales</taxon>
        <taxon>Apiaceae</taxon>
        <taxon>Apioideae</taxon>
        <taxon>apioid superclade</taxon>
        <taxon>Tordylieae</taxon>
        <taxon>Tordyliinae</taxon>
        <taxon>Heracleum</taxon>
    </lineage>
</organism>
<evidence type="ECO:0000256" key="6">
    <source>
        <dbReference type="ARBA" id="ARBA00023136"/>
    </source>
</evidence>
<comment type="subcellular location">
    <subcellularLocation>
        <location evidence="1">Membrane</location>
        <topology evidence="1">Multi-pass membrane protein</topology>
    </subcellularLocation>
</comment>
<dbReference type="InterPro" id="IPR036938">
    <property type="entry name" value="PAP2/HPO_sf"/>
</dbReference>
<feature type="transmembrane region" description="Helical" evidence="7">
    <location>
        <begin position="98"/>
        <end position="117"/>
    </location>
</feature>
<evidence type="ECO:0000256" key="1">
    <source>
        <dbReference type="ARBA" id="ARBA00004141"/>
    </source>
</evidence>
<dbReference type="CDD" id="cd03390">
    <property type="entry name" value="PAP2_containing_1_like"/>
    <property type="match status" value="1"/>
</dbReference>
<reference evidence="9" key="2">
    <citation type="submission" date="2023-05" db="EMBL/GenBank/DDBJ databases">
        <authorList>
            <person name="Schelkunov M.I."/>
        </authorList>
    </citation>
    <scope>NUCLEOTIDE SEQUENCE</scope>
    <source>
        <strain evidence="9">Hsosn_3</strain>
        <tissue evidence="9">Leaf</tissue>
    </source>
</reference>
<protein>
    <submittedName>
        <fullName evidence="9">Lipid phosphate phosphatase 2</fullName>
    </submittedName>
</protein>
<evidence type="ECO:0000313" key="10">
    <source>
        <dbReference type="Proteomes" id="UP001237642"/>
    </source>
</evidence>
<dbReference type="InterPro" id="IPR043216">
    <property type="entry name" value="PAP-like"/>
</dbReference>
<feature type="transmembrane region" description="Helical" evidence="7">
    <location>
        <begin position="226"/>
        <end position="244"/>
    </location>
</feature>
<comment type="caution">
    <text evidence="9">The sequence shown here is derived from an EMBL/GenBank/DDBJ whole genome shotgun (WGS) entry which is preliminary data.</text>
</comment>
<proteinExistence type="inferred from homology"/>
<evidence type="ECO:0000256" key="2">
    <source>
        <dbReference type="ARBA" id="ARBA00008816"/>
    </source>
</evidence>
<dbReference type="SUPFAM" id="SSF48317">
    <property type="entry name" value="Acid phosphatase/Vanadium-dependent haloperoxidase"/>
    <property type="match status" value="1"/>
</dbReference>
<gene>
    <name evidence="9" type="ORF">POM88_021828</name>
</gene>
<keyword evidence="5 7" id="KW-1133">Transmembrane helix</keyword>
<name>A0AAD8MU69_9APIA</name>
<dbReference type="GO" id="GO:0016020">
    <property type="term" value="C:membrane"/>
    <property type="evidence" value="ECO:0007669"/>
    <property type="project" value="UniProtKB-SubCell"/>
</dbReference>
<comment type="similarity">
    <text evidence="2">Belongs to the PA-phosphatase related phosphoesterase family.</text>
</comment>
<feature type="transmembrane region" description="Helical" evidence="7">
    <location>
        <begin position="167"/>
        <end position="183"/>
    </location>
</feature>
<dbReference type="FunFam" id="1.20.144.10:FF:000001">
    <property type="entry name" value="Lipid phosphate phosphatase 2"/>
    <property type="match status" value="1"/>
</dbReference>
<evidence type="ECO:0000256" key="5">
    <source>
        <dbReference type="ARBA" id="ARBA00022989"/>
    </source>
</evidence>
<evidence type="ECO:0000259" key="8">
    <source>
        <dbReference type="SMART" id="SM00014"/>
    </source>
</evidence>
<keyword evidence="10" id="KW-1185">Reference proteome</keyword>
<feature type="domain" description="Phosphatidic acid phosphatase type 2/haloperoxidase" evidence="8">
    <location>
        <begin position="98"/>
        <end position="241"/>
    </location>
</feature>
<feature type="transmembrane region" description="Helical" evidence="7">
    <location>
        <begin position="25"/>
        <end position="45"/>
    </location>
</feature>
<feature type="transmembrane region" description="Helical" evidence="7">
    <location>
        <begin position="195"/>
        <end position="214"/>
    </location>
</feature>
<dbReference type="GO" id="GO:0046839">
    <property type="term" value="P:phospholipid dephosphorylation"/>
    <property type="evidence" value="ECO:0007669"/>
    <property type="project" value="TreeGrafter"/>
</dbReference>
<dbReference type="AlphaFoldDB" id="A0AAD8MU69"/>
<feature type="transmembrane region" description="Helical" evidence="7">
    <location>
        <begin position="65"/>
        <end position="86"/>
    </location>
</feature>
<keyword evidence="6 7" id="KW-0472">Membrane</keyword>
<evidence type="ECO:0000313" key="9">
    <source>
        <dbReference type="EMBL" id="KAK1384093.1"/>
    </source>
</evidence>
<evidence type="ECO:0000256" key="3">
    <source>
        <dbReference type="ARBA" id="ARBA00022692"/>
    </source>
</evidence>
<keyword evidence="3 7" id="KW-0812">Transmembrane</keyword>
<dbReference type="PANTHER" id="PTHR10165:SF91">
    <property type="entry name" value="LIPID PHOSPHATE PHOSPHATASE-LIKE PROTEIN"/>
    <property type="match status" value="1"/>
</dbReference>
<dbReference type="Pfam" id="PF01569">
    <property type="entry name" value="PAP2"/>
    <property type="match status" value="1"/>
</dbReference>
<evidence type="ECO:0000256" key="4">
    <source>
        <dbReference type="ARBA" id="ARBA00022801"/>
    </source>
</evidence>
<dbReference type="InterPro" id="IPR000326">
    <property type="entry name" value="PAP2/HPO"/>
</dbReference>
<dbReference type="Proteomes" id="UP001237642">
    <property type="component" value="Unassembled WGS sequence"/>
</dbReference>
<accession>A0AAD8MU69</accession>
<dbReference type="GO" id="GO:0006644">
    <property type="term" value="P:phospholipid metabolic process"/>
    <property type="evidence" value="ECO:0007669"/>
    <property type="project" value="InterPro"/>
</dbReference>